<dbReference type="RefSeq" id="WP_210973587.1">
    <property type="nucleotide sequence ID" value="NZ_JAGPXE010000021.1"/>
</dbReference>
<dbReference type="Proteomes" id="UP000674084">
    <property type="component" value="Unassembled WGS sequence"/>
</dbReference>
<comment type="caution">
    <text evidence="1">The sequence shown here is derived from an EMBL/GenBank/DDBJ whole genome shotgun (WGS) entry which is preliminary data.</text>
</comment>
<gene>
    <name evidence="1" type="ORF">KBO27_31945</name>
</gene>
<name>A0ABS5DQK4_9PSEU</name>
<proteinExistence type="predicted"/>
<dbReference type="EMBL" id="JAGPXE010000021">
    <property type="protein sequence ID" value="MBQ0928580.1"/>
    <property type="molecule type" value="Genomic_DNA"/>
</dbReference>
<accession>A0ABS5DQK4</accession>
<sequence length="181" mass="19347">MQQHSNPATKSLWEPSTPGLMTAVLLDEQGARIIELPCQQPEADIAERVGDPRATRVDFTQDTVFWVGETVQHTAELNEGATRFLYGLLSTIASGDYAASDPAAAQAVLNTPGYVPALYGHAIITGTTDDGTPGPLGEAFTRWFEASLAFEAELNAVASLLQELGLYPATVVDVPDNRDSD</sequence>
<organism evidence="1 2">
    <name type="scientific">Saccharopolyspora endophytica</name>
    <dbReference type="NCBI Taxonomy" id="543886"/>
    <lineage>
        <taxon>Bacteria</taxon>
        <taxon>Bacillati</taxon>
        <taxon>Actinomycetota</taxon>
        <taxon>Actinomycetes</taxon>
        <taxon>Pseudonocardiales</taxon>
        <taxon>Pseudonocardiaceae</taxon>
        <taxon>Saccharopolyspora</taxon>
    </lineage>
</organism>
<protein>
    <submittedName>
        <fullName evidence="1">Uncharacterized protein</fullName>
    </submittedName>
</protein>
<keyword evidence="2" id="KW-1185">Reference proteome</keyword>
<evidence type="ECO:0000313" key="2">
    <source>
        <dbReference type="Proteomes" id="UP000674084"/>
    </source>
</evidence>
<evidence type="ECO:0000313" key="1">
    <source>
        <dbReference type="EMBL" id="MBQ0928580.1"/>
    </source>
</evidence>
<reference evidence="1 2" key="1">
    <citation type="submission" date="2021-04" db="EMBL/GenBank/DDBJ databases">
        <title>Whole-genome sequencing of Saccharopolyspora endophytica KCTC 19397.</title>
        <authorList>
            <person name="Ay H."/>
            <person name="Saygin H."/>
            <person name="Sahin N."/>
        </authorList>
    </citation>
    <scope>NUCLEOTIDE SEQUENCE [LARGE SCALE GENOMIC DNA]</scope>
    <source>
        <strain evidence="1 2">KCTC 19397</strain>
    </source>
</reference>